<dbReference type="GO" id="GO:0006950">
    <property type="term" value="P:response to stress"/>
    <property type="evidence" value="ECO:0007669"/>
    <property type="project" value="TreeGrafter"/>
</dbReference>
<dbReference type="PROSITE" id="PS01117">
    <property type="entry name" value="HTH_MARR_1"/>
    <property type="match status" value="1"/>
</dbReference>
<evidence type="ECO:0000256" key="2">
    <source>
        <dbReference type="ARBA" id="ARBA00023125"/>
    </source>
</evidence>
<comment type="caution">
    <text evidence="5">The sequence shown here is derived from an EMBL/GenBank/DDBJ whole genome shotgun (WGS) entry which is preliminary data.</text>
</comment>
<dbReference type="InterPro" id="IPR039422">
    <property type="entry name" value="MarR/SlyA-like"/>
</dbReference>
<dbReference type="InterPro" id="IPR000835">
    <property type="entry name" value="HTH_MarR-typ"/>
</dbReference>
<name>A0A512NJ83_9HYPH</name>
<dbReference type="OrthoDB" id="7063965at2"/>
<gene>
    <name evidence="5" type="ORF">RSO01_61830</name>
</gene>
<dbReference type="Gene3D" id="1.10.10.10">
    <property type="entry name" value="Winged helix-like DNA-binding domain superfamily/Winged helix DNA-binding domain"/>
    <property type="match status" value="1"/>
</dbReference>
<dbReference type="PROSITE" id="PS50995">
    <property type="entry name" value="HTH_MARR_2"/>
    <property type="match status" value="1"/>
</dbReference>
<feature type="domain" description="HTH marR-type" evidence="4">
    <location>
        <begin position="28"/>
        <end position="167"/>
    </location>
</feature>
<evidence type="ECO:0000313" key="5">
    <source>
        <dbReference type="EMBL" id="GEP59017.1"/>
    </source>
</evidence>
<sequence length="172" mass="19737">MSDVIVKPAAPRMRDRVNLDMPLAGKGHLELRLWLRMISCSMKMESILSQRLRKEFKTSMARFDVMSQLERFPDGLTMSELSRRLIVSNGAITGLVDKLAAAGLVTRREDPKDRRSTIVRLTRKGRDNFLRMAHRHEEWVVSILGELSSEAQSELLQNLTLLQRNLDLHVKS</sequence>
<reference evidence="5 6" key="1">
    <citation type="submission" date="2019-07" db="EMBL/GenBank/DDBJ databases">
        <title>Whole genome shotgun sequence of Reyranella soli NBRC 108950.</title>
        <authorList>
            <person name="Hosoyama A."/>
            <person name="Uohara A."/>
            <person name="Ohji S."/>
            <person name="Ichikawa N."/>
        </authorList>
    </citation>
    <scope>NUCLEOTIDE SEQUENCE [LARGE SCALE GENOMIC DNA]</scope>
    <source>
        <strain evidence="5 6">NBRC 108950</strain>
    </source>
</reference>
<dbReference type="InterPro" id="IPR036390">
    <property type="entry name" value="WH_DNA-bd_sf"/>
</dbReference>
<dbReference type="PRINTS" id="PR00598">
    <property type="entry name" value="HTHMARR"/>
</dbReference>
<dbReference type="EMBL" id="BKAJ01000116">
    <property type="protein sequence ID" value="GEP59017.1"/>
    <property type="molecule type" value="Genomic_DNA"/>
</dbReference>
<accession>A0A512NJ83</accession>
<keyword evidence="3" id="KW-0804">Transcription</keyword>
<protein>
    <submittedName>
        <fullName evidence="5">MarR family transcriptional regulator</fullName>
    </submittedName>
</protein>
<dbReference type="SMART" id="SM00347">
    <property type="entry name" value="HTH_MARR"/>
    <property type="match status" value="1"/>
</dbReference>
<proteinExistence type="predicted"/>
<dbReference type="InterPro" id="IPR036388">
    <property type="entry name" value="WH-like_DNA-bd_sf"/>
</dbReference>
<dbReference type="GO" id="GO:0003700">
    <property type="term" value="F:DNA-binding transcription factor activity"/>
    <property type="evidence" value="ECO:0007669"/>
    <property type="project" value="InterPro"/>
</dbReference>
<dbReference type="Proteomes" id="UP000321058">
    <property type="component" value="Unassembled WGS sequence"/>
</dbReference>
<evidence type="ECO:0000256" key="1">
    <source>
        <dbReference type="ARBA" id="ARBA00023015"/>
    </source>
</evidence>
<evidence type="ECO:0000259" key="4">
    <source>
        <dbReference type="PROSITE" id="PS50995"/>
    </source>
</evidence>
<dbReference type="SUPFAM" id="SSF46785">
    <property type="entry name" value="Winged helix' DNA-binding domain"/>
    <property type="match status" value="1"/>
</dbReference>
<evidence type="ECO:0000256" key="3">
    <source>
        <dbReference type="ARBA" id="ARBA00023163"/>
    </source>
</evidence>
<keyword evidence="1" id="KW-0805">Transcription regulation</keyword>
<dbReference type="Pfam" id="PF12802">
    <property type="entry name" value="MarR_2"/>
    <property type="match status" value="1"/>
</dbReference>
<dbReference type="PANTHER" id="PTHR33164">
    <property type="entry name" value="TRANSCRIPTIONAL REGULATOR, MARR FAMILY"/>
    <property type="match status" value="1"/>
</dbReference>
<dbReference type="RefSeq" id="WP_147154392.1">
    <property type="nucleotide sequence ID" value="NZ_BKAJ01000116.1"/>
</dbReference>
<keyword evidence="2" id="KW-0238">DNA-binding</keyword>
<dbReference type="AlphaFoldDB" id="A0A512NJ83"/>
<evidence type="ECO:0000313" key="6">
    <source>
        <dbReference type="Proteomes" id="UP000321058"/>
    </source>
</evidence>
<dbReference type="InterPro" id="IPR023187">
    <property type="entry name" value="Tscrpt_reg_MarR-type_CS"/>
</dbReference>
<dbReference type="GO" id="GO:0003677">
    <property type="term" value="F:DNA binding"/>
    <property type="evidence" value="ECO:0007669"/>
    <property type="project" value="UniProtKB-KW"/>
</dbReference>
<dbReference type="PANTHER" id="PTHR33164:SF43">
    <property type="entry name" value="HTH-TYPE TRANSCRIPTIONAL REPRESSOR YETL"/>
    <property type="match status" value="1"/>
</dbReference>
<keyword evidence="6" id="KW-1185">Reference proteome</keyword>
<organism evidence="5 6">
    <name type="scientific">Reyranella soli</name>
    <dbReference type="NCBI Taxonomy" id="1230389"/>
    <lineage>
        <taxon>Bacteria</taxon>
        <taxon>Pseudomonadati</taxon>
        <taxon>Pseudomonadota</taxon>
        <taxon>Alphaproteobacteria</taxon>
        <taxon>Hyphomicrobiales</taxon>
        <taxon>Reyranellaceae</taxon>
        <taxon>Reyranella</taxon>
    </lineage>
</organism>